<accession>A0A1B6DL94</accession>
<evidence type="ECO:0000313" key="2">
    <source>
        <dbReference type="EMBL" id="JAS26476.1"/>
    </source>
</evidence>
<feature type="region of interest" description="Disordered" evidence="1">
    <location>
        <begin position="1"/>
        <end position="75"/>
    </location>
</feature>
<gene>
    <name evidence="2" type="ORF">g.11339</name>
</gene>
<reference evidence="2" key="1">
    <citation type="submission" date="2015-12" db="EMBL/GenBank/DDBJ databases">
        <title>De novo transcriptome assembly of four potential Pierce s Disease insect vectors from Arizona vineyards.</title>
        <authorList>
            <person name="Tassone E.E."/>
        </authorList>
    </citation>
    <scope>NUCLEOTIDE SEQUENCE</scope>
</reference>
<sequence length="101" mass="10682">EGNASQWEAKGAKQSRRTTSLLNLFMSNSQGAQGMKDAGAGLDKGGGSNHPTSAPTSPTSSTTVSTSAPLTRNPLRGSKCNFTIQDLYFSLSLCCYFQMVK</sequence>
<protein>
    <submittedName>
        <fullName evidence="2">Uncharacterized protein</fullName>
    </submittedName>
</protein>
<evidence type="ECO:0000256" key="1">
    <source>
        <dbReference type="SAM" id="MobiDB-lite"/>
    </source>
</evidence>
<organism evidence="2">
    <name type="scientific">Clastoptera arizonana</name>
    <name type="common">Arizona spittle bug</name>
    <dbReference type="NCBI Taxonomy" id="38151"/>
    <lineage>
        <taxon>Eukaryota</taxon>
        <taxon>Metazoa</taxon>
        <taxon>Ecdysozoa</taxon>
        <taxon>Arthropoda</taxon>
        <taxon>Hexapoda</taxon>
        <taxon>Insecta</taxon>
        <taxon>Pterygota</taxon>
        <taxon>Neoptera</taxon>
        <taxon>Paraneoptera</taxon>
        <taxon>Hemiptera</taxon>
        <taxon>Auchenorrhyncha</taxon>
        <taxon>Cercopoidea</taxon>
        <taxon>Clastopteridae</taxon>
        <taxon>Clastoptera</taxon>
    </lineage>
</organism>
<dbReference type="AlphaFoldDB" id="A0A1B6DL94"/>
<dbReference type="EMBL" id="GEDC01010822">
    <property type="protein sequence ID" value="JAS26476.1"/>
    <property type="molecule type" value="Transcribed_RNA"/>
</dbReference>
<feature type="non-terminal residue" evidence="2">
    <location>
        <position position="1"/>
    </location>
</feature>
<proteinExistence type="predicted"/>
<name>A0A1B6DL94_9HEMI</name>
<feature type="compositionally biased region" description="Low complexity" evidence="1">
    <location>
        <begin position="51"/>
        <end position="69"/>
    </location>
</feature>
<feature type="compositionally biased region" description="Polar residues" evidence="1">
    <location>
        <begin position="17"/>
        <end position="32"/>
    </location>
</feature>